<sequence>IEIIFPVVIKYIVLKYGKAATLLIIAHEKFAKRLSIMKQYIQAIYLLTFFISVPLQPGVDALFTEFLKSFGASENCPSGWSEWSECLGTETENVIHSLPAVCQATTIGRLIKAANRMVDSVLNYYRNVNRTVGPCGMCLKQVKCTNHCLPDGSLLIRLGKPYGVQERFCPGVEQLYACAVDSEIGYDPMTHECNLWPPKENTFPIRIPLQVQLMFTNIKPFNCIRQIQIITNNYYFICLMSNILKFQYFSVSGKCFCCCSPYRPDPCTAKCVIHPCTEKTILTESDFSNQQK</sequence>
<dbReference type="PANTHER" id="PTHR37443:SF1">
    <property type="entry name" value="PROTEIN CBG23797"/>
    <property type="match status" value="1"/>
</dbReference>
<evidence type="ECO:0000313" key="1">
    <source>
        <dbReference type="EMBL" id="OUC41173.1"/>
    </source>
</evidence>
<proteinExistence type="predicted"/>
<dbReference type="InterPro" id="IPR040271">
    <property type="entry name" value="T19C3.2-like"/>
</dbReference>
<organism evidence="1 2">
    <name type="scientific">Trichinella nativa</name>
    <dbReference type="NCBI Taxonomy" id="6335"/>
    <lineage>
        <taxon>Eukaryota</taxon>
        <taxon>Metazoa</taxon>
        <taxon>Ecdysozoa</taxon>
        <taxon>Nematoda</taxon>
        <taxon>Enoplea</taxon>
        <taxon>Dorylaimia</taxon>
        <taxon>Trichinellida</taxon>
        <taxon>Trichinellidae</taxon>
        <taxon>Trichinella</taxon>
    </lineage>
</organism>
<dbReference type="EMBL" id="LVZM01021688">
    <property type="protein sequence ID" value="OUC41173.1"/>
    <property type="molecule type" value="Genomic_DNA"/>
</dbReference>
<protein>
    <submittedName>
        <fullName evidence="1">Uncharacterized protein</fullName>
    </submittedName>
</protein>
<feature type="non-terminal residue" evidence="1">
    <location>
        <position position="1"/>
    </location>
</feature>
<dbReference type="PANTHER" id="PTHR37443">
    <property type="entry name" value="PROTEIN CBG09852-RELATED"/>
    <property type="match status" value="1"/>
</dbReference>
<dbReference type="Proteomes" id="UP000243006">
    <property type="component" value="Unassembled WGS sequence"/>
</dbReference>
<gene>
    <name evidence="1" type="ORF">D917_03588</name>
</gene>
<dbReference type="AlphaFoldDB" id="A0A1Y3E7S6"/>
<accession>A0A1Y3E7S6</accession>
<reference evidence="1 2" key="1">
    <citation type="submission" date="2015-04" db="EMBL/GenBank/DDBJ databases">
        <title>Draft genome of the roundworm Trichinella nativa.</title>
        <authorList>
            <person name="Mitreva M."/>
        </authorList>
    </citation>
    <scope>NUCLEOTIDE SEQUENCE [LARGE SCALE GENOMIC DNA]</scope>
    <source>
        <strain evidence="1 2">ISS45</strain>
    </source>
</reference>
<evidence type="ECO:0000313" key="2">
    <source>
        <dbReference type="Proteomes" id="UP000243006"/>
    </source>
</evidence>
<comment type="caution">
    <text evidence="1">The sequence shown here is derived from an EMBL/GenBank/DDBJ whole genome shotgun (WGS) entry which is preliminary data.</text>
</comment>
<name>A0A1Y3E7S6_9BILA</name>